<accession>A0A2P5F7N2</accession>
<evidence type="ECO:0000313" key="1">
    <source>
        <dbReference type="EMBL" id="PON93818.1"/>
    </source>
</evidence>
<keyword evidence="2" id="KW-1185">Reference proteome</keyword>
<dbReference type="PANTHER" id="PTHR33220:SF5">
    <property type="entry name" value="RRNA INTRON-ENCODED HOMING ENDONUCLEASE"/>
    <property type="match status" value="1"/>
</dbReference>
<dbReference type="InParanoid" id="A0A2P5F7N2"/>
<name>A0A2P5F7N2_TREOI</name>
<dbReference type="PANTHER" id="PTHR33220">
    <property type="entry name" value="BNAA09G04420D PROTEIN"/>
    <property type="match status" value="1"/>
</dbReference>
<dbReference type="Proteomes" id="UP000237000">
    <property type="component" value="Unassembled WGS sequence"/>
</dbReference>
<gene>
    <name evidence="1" type="ORF">TorRG33x02_105210</name>
</gene>
<sequence>MLHSPRTSPHPSGAIPAGLTNPGAVCAKEIKRMSVLVQGPGDGAPRASYVFFATSKRLSAMDISALASMKNVKKCDTWCELQNPVNHRVFERRLRPKPLSRGHVYLGITQRCPPRPSRWRGWKMASRELLASRLAQK</sequence>
<evidence type="ECO:0000313" key="2">
    <source>
        <dbReference type="Proteomes" id="UP000237000"/>
    </source>
</evidence>
<comment type="caution">
    <text evidence="1">The sequence shown here is derived from an EMBL/GenBank/DDBJ whole genome shotgun (WGS) entry which is preliminary data.</text>
</comment>
<dbReference type="OrthoDB" id="1695787at2759"/>
<protein>
    <submittedName>
        <fullName evidence="1">Uncharacterized protein</fullName>
    </submittedName>
</protein>
<reference evidence="2" key="1">
    <citation type="submission" date="2016-06" db="EMBL/GenBank/DDBJ databases">
        <title>Parallel loss of symbiosis genes in relatives of nitrogen-fixing non-legume Parasponia.</title>
        <authorList>
            <person name="Van Velzen R."/>
            <person name="Holmer R."/>
            <person name="Bu F."/>
            <person name="Rutten L."/>
            <person name="Van Zeijl A."/>
            <person name="Liu W."/>
            <person name="Santuari L."/>
            <person name="Cao Q."/>
            <person name="Sharma T."/>
            <person name="Shen D."/>
            <person name="Roswanjaya Y."/>
            <person name="Wardhani T."/>
            <person name="Kalhor M.S."/>
            <person name="Jansen J."/>
            <person name="Van den Hoogen J."/>
            <person name="Gungor B."/>
            <person name="Hartog M."/>
            <person name="Hontelez J."/>
            <person name="Verver J."/>
            <person name="Yang W.-C."/>
            <person name="Schijlen E."/>
            <person name="Repin R."/>
            <person name="Schilthuizen M."/>
            <person name="Schranz E."/>
            <person name="Heidstra R."/>
            <person name="Miyata K."/>
            <person name="Fedorova E."/>
            <person name="Kohlen W."/>
            <person name="Bisseling T."/>
            <person name="Smit S."/>
            <person name="Geurts R."/>
        </authorList>
    </citation>
    <scope>NUCLEOTIDE SEQUENCE [LARGE SCALE GENOMIC DNA]</scope>
    <source>
        <strain evidence="2">cv. RG33-2</strain>
    </source>
</reference>
<dbReference type="EMBL" id="JXTC01000056">
    <property type="protein sequence ID" value="PON93818.1"/>
    <property type="molecule type" value="Genomic_DNA"/>
</dbReference>
<proteinExistence type="predicted"/>
<organism evidence="1 2">
    <name type="scientific">Trema orientale</name>
    <name type="common">Charcoal tree</name>
    <name type="synonym">Celtis orientalis</name>
    <dbReference type="NCBI Taxonomy" id="63057"/>
    <lineage>
        <taxon>Eukaryota</taxon>
        <taxon>Viridiplantae</taxon>
        <taxon>Streptophyta</taxon>
        <taxon>Embryophyta</taxon>
        <taxon>Tracheophyta</taxon>
        <taxon>Spermatophyta</taxon>
        <taxon>Magnoliopsida</taxon>
        <taxon>eudicotyledons</taxon>
        <taxon>Gunneridae</taxon>
        <taxon>Pentapetalae</taxon>
        <taxon>rosids</taxon>
        <taxon>fabids</taxon>
        <taxon>Rosales</taxon>
        <taxon>Cannabaceae</taxon>
        <taxon>Trema</taxon>
    </lineage>
</organism>
<dbReference type="AlphaFoldDB" id="A0A2P5F7N2"/>